<reference evidence="1" key="2">
    <citation type="journal article" date="2015" name="Data Brief">
        <title>Shoot transcriptome of the giant reed, Arundo donax.</title>
        <authorList>
            <person name="Barrero R.A."/>
            <person name="Guerrero F.D."/>
            <person name="Moolhuijzen P."/>
            <person name="Goolsby J.A."/>
            <person name="Tidwell J."/>
            <person name="Bellgard S.E."/>
            <person name="Bellgard M.I."/>
        </authorList>
    </citation>
    <scope>NUCLEOTIDE SEQUENCE</scope>
    <source>
        <tissue evidence="1">Shoot tissue taken approximately 20 cm above the soil surface</tissue>
    </source>
</reference>
<reference evidence="1" key="1">
    <citation type="submission" date="2014-09" db="EMBL/GenBank/DDBJ databases">
        <authorList>
            <person name="Magalhaes I.L.F."/>
            <person name="Oliveira U."/>
            <person name="Santos F.R."/>
            <person name="Vidigal T.H.D.A."/>
            <person name="Brescovit A.D."/>
            <person name="Santos A.J."/>
        </authorList>
    </citation>
    <scope>NUCLEOTIDE SEQUENCE</scope>
    <source>
        <tissue evidence="1">Shoot tissue taken approximately 20 cm above the soil surface</tissue>
    </source>
</reference>
<proteinExistence type="predicted"/>
<evidence type="ECO:0000313" key="1">
    <source>
        <dbReference type="EMBL" id="JAD59613.1"/>
    </source>
</evidence>
<name>A0A0A9BBW1_ARUDO</name>
<dbReference type="EMBL" id="GBRH01238282">
    <property type="protein sequence ID" value="JAD59613.1"/>
    <property type="molecule type" value="Transcribed_RNA"/>
</dbReference>
<accession>A0A0A9BBW1</accession>
<organism evidence="1">
    <name type="scientific">Arundo donax</name>
    <name type="common">Giant reed</name>
    <name type="synonym">Donax arundinaceus</name>
    <dbReference type="NCBI Taxonomy" id="35708"/>
    <lineage>
        <taxon>Eukaryota</taxon>
        <taxon>Viridiplantae</taxon>
        <taxon>Streptophyta</taxon>
        <taxon>Embryophyta</taxon>
        <taxon>Tracheophyta</taxon>
        <taxon>Spermatophyta</taxon>
        <taxon>Magnoliopsida</taxon>
        <taxon>Liliopsida</taxon>
        <taxon>Poales</taxon>
        <taxon>Poaceae</taxon>
        <taxon>PACMAD clade</taxon>
        <taxon>Arundinoideae</taxon>
        <taxon>Arundineae</taxon>
        <taxon>Arundo</taxon>
    </lineage>
</organism>
<sequence>MADGGGDWGRGR</sequence>
<protein>
    <submittedName>
        <fullName evidence="1">Uncharacterized protein</fullName>
    </submittedName>
</protein>